<reference evidence="3 4" key="1">
    <citation type="submission" date="2020-04" db="EMBL/GenBank/DDBJ databases">
        <authorList>
            <person name="De Canck E."/>
        </authorList>
    </citation>
    <scope>NUCLEOTIDE SEQUENCE [LARGE SCALE GENOMIC DNA]</scope>
    <source>
        <strain evidence="3 4">LMG 3415</strain>
    </source>
</reference>
<comment type="caution">
    <text evidence="3">The sequence shown here is derived from an EMBL/GenBank/DDBJ whole genome shotgun (WGS) entry which is preliminary data.</text>
</comment>
<dbReference type="Proteomes" id="UP000507140">
    <property type="component" value="Unassembled WGS sequence"/>
</dbReference>
<evidence type="ECO:0000313" key="3">
    <source>
        <dbReference type="EMBL" id="CAB3913257.1"/>
    </source>
</evidence>
<proteinExistence type="predicted"/>
<accession>A0ABM8LKQ6</accession>
<feature type="compositionally biased region" description="Pro residues" evidence="1">
    <location>
        <begin position="211"/>
        <end position="220"/>
    </location>
</feature>
<evidence type="ECO:0000256" key="2">
    <source>
        <dbReference type="SAM" id="SignalP"/>
    </source>
</evidence>
<feature type="signal peptide" evidence="2">
    <location>
        <begin position="1"/>
        <end position="30"/>
    </location>
</feature>
<evidence type="ECO:0000256" key="1">
    <source>
        <dbReference type="SAM" id="MobiDB-lite"/>
    </source>
</evidence>
<dbReference type="RefSeq" id="WP_223306584.1">
    <property type="nucleotide sequence ID" value="NZ_CADIKR010000008.1"/>
</dbReference>
<protein>
    <recommendedName>
        <fullName evidence="5">Type IV pilus biogenesis protein PilP</fullName>
    </recommendedName>
</protein>
<feature type="region of interest" description="Disordered" evidence="1">
    <location>
        <begin position="76"/>
        <end position="110"/>
    </location>
</feature>
<organism evidence="3 4">
    <name type="scientific">Achromobacter mucicolens</name>
    <dbReference type="NCBI Taxonomy" id="1389922"/>
    <lineage>
        <taxon>Bacteria</taxon>
        <taxon>Pseudomonadati</taxon>
        <taxon>Pseudomonadota</taxon>
        <taxon>Betaproteobacteria</taxon>
        <taxon>Burkholderiales</taxon>
        <taxon>Alcaligenaceae</taxon>
        <taxon>Achromobacter</taxon>
    </lineage>
</organism>
<name>A0ABM8LKQ6_9BURK</name>
<dbReference type="EMBL" id="CADIKR010000008">
    <property type="protein sequence ID" value="CAB3913257.1"/>
    <property type="molecule type" value="Genomic_DNA"/>
</dbReference>
<evidence type="ECO:0000313" key="4">
    <source>
        <dbReference type="Proteomes" id="UP000507140"/>
    </source>
</evidence>
<keyword evidence="2" id="KW-0732">Signal</keyword>
<evidence type="ECO:0008006" key="5">
    <source>
        <dbReference type="Google" id="ProtNLM"/>
    </source>
</evidence>
<keyword evidence="4" id="KW-1185">Reference proteome</keyword>
<sequence>MFKMRSNRAMGGLTYAMAIAIASASSPAWAQSQGTANAAAAAAAEKSALQHVKGQVGNLLQLDADIAADKMRREAGLPTQAEAQRQAADRQQAEQSIQQRANTPPPPPAPPQVEAIYGVGGQLTAVVSYGGQQYEFRSGRTYAVGHSSGPRLKSIRGRCVTVGVSEGNKTACYRHETNLGPGETPAYNVRNGAAVPRQDSTSAISGSLGIIPPPPPFLSK</sequence>
<feature type="region of interest" description="Disordered" evidence="1">
    <location>
        <begin position="199"/>
        <end position="220"/>
    </location>
</feature>
<gene>
    <name evidence="3" type="ORF">LMG3415_05089</name>
</gene>
<feature type="chain" id="PRO_5046966965" description="Type IV pilus biogenesis protein PilP" evidence="2">
    <location>
        <begin position="31"/>
        <end position="220"/>
    </location>
</feature>